<dbReference type="InterPro" id="IPR001753">
    <property type="entry name" value="Enoyl-CoA_hydra/iso"/>
</dbReference>
<dbReference type="PANTHER" id="PTHR11941:SF54">
    <property type="entry name" value="ENOYL-COA HYDRATASE, MITOCHONDRIAL"/>
    <property type="match status" value="1"/>
</dbReference>
<dbReference type="SUPFAM" id="SSF52096">
    <property type="entry name" value="ClpP/crotonase"/>
    <property type="match status" value="1"/>
</dbReference>
<proteinExistence type="inferred from homology"/>
<dbReference type="GO" id="GO:0016853">
    <property type="term" value="F:isomerase activity"/>
    <property type="evidence" value="ECO:0007669"/>
    <property type="project" value="UniProtKB-KW"/>
</dbReference>
<keyword evidence="3" id="KW-1185">Reference proteome</keyword>
<organism evidence="2 3">
    <name type="scientific">Alcanivorax profundi</name>
    <dbReference type="NCBI Taxonomy" id="2338368"/>
    <lineage>
        <taxon>Bacteria</taxon>
        <taxon>Pseudomonadati</taxon>
        <taxon>Pseudomonadota</taxon>
        <taxon>Gammaproteobacteria</taxon>
        <taxon>Oceanospirillales</taxon>
        <taxon>Alcanivoracaceae</taxon>
        <taxon>Alcanivorax</taxon>
    </lineage>
</organism>
<reference evidence="2 3" key="1">
    <citation type="submission" date="2018-09" db="EMBL/GenBank/DDBJ databases">
        <title>Alcanivorax profundi sp. nov., isolated from 1000 m-depth seawater of the Mariana Trench.</title>
        <authorList>
            <person name="Liu J."/>
        </authorList>
    </citation>
    <scope>NUCLEOTIDE SEQUENCE [LARGE SCALE GENOMIC DNA]</scope>
    <source>
        <strain evidence="2 3">MTEO17</strain>
    </source>
</reference>
<dbReference type="AlphaFoldDB" id="A0A418XW63"/>
<comment type="similarity">
    <text evidence="1">Belongs to the enoyl-CoA hydratase/isomerase family.</text>
</comment>
<evidence type="ECO:0000313" key="3">
    <source>
        <dbReference type="Proteomes" id="UP000283734"/>
    </source>
</evidence>
<dbReference type="RefSeq" id="WP_119918040.1">
    <property type="nucleotide sequence ID" value="NZ_QYYA01000003.1"/>
</dbReference>
<keyword evidence="2" id="KW-0413">Isomerase</keyword>
<dbReference type="Pfam" id="PF00378">
    <property type="entry name" value="ECH_1"/>
    <property type="match status" value="1"/>
</dbReference>
<evidence type="ECO:0000313" key="2">
    <source>
        <dbReference type="EMBL" id="RJG17067.1"/>
    </source>
</evidence>
<dbReference type="EMBL" id="QYYA01000003">
    <property type="protein sequence ID" value="RJG17067.1"/>
    <property type="molecule type" value="Genomic_DNA"/>
</dbReference>
<dbReference type="GO" id="GO:0006635">
    <property type="term" value="P:fatty acid beta-oxidation"/>
    <property type="evidence" value="ECO:0007669"/>
    <property type="project" value="TreeGrafter"/>
</dbReference>
<dbReference type="CDD" id="cd06558">
    <property type="entry name" value="crotonase-like"/>
    <property type="match status" value="1"/>
</dbReference>
<dbReference type="Proteomes" id="UP000283734">
    <property type="component" value="Unassembled WGS sequence"/>
</dbReference>
<comment type="caution">
    <text evidence="2">The sequence shown here is derived from an EMBL/GenBank/DDBJ whole genome shotgun (WGS) entry which is preliminary data.</text>
</comment>
<name>A0A418XW63_9GAMM</name>
<dbReference type="Gene3D" id="3.90.226.10">
    <property type="entry name" value="2-enoyl-CoA Hydratase, Chain A, domain 1"/>
    <property type="match status" value="2"/>
</dbReference>
<protein>
    <submittedName>
        <fullName evidence="2">Enoyl-CoA hydratase/isomerase family protein</fullName>
    </submittedName>
</protein>
<accession>A0A418XW63</accession>
<dbReference type="OrthoDB" id="9807606at2"/>
<gene>
    <name evidence="2" type="ORF">D4A39_09985</name>
</gene>
<dbReference type="PANTHER" id="PTHR11941">
    <property type="entry name" value="ENOYL-COA HYDRATASE-RELATED"/>
    <property type="match status" value="1"/>
</dbReference>
<evidence type="ECO:0000256" key="1">
    <source>
        <dbReference type="ARBA" id="ARBA00005254"/>
    </source>
</evidence>
<sequence>MNASPHISLHFHEQVATIRLCLDDGGYMTAPVVNALYDTLRSLQRQPGVRAVILTGEHPGTFITHYSLAEIHRVSAPTLALKPWLRGAFPLAIRTTMALARQWIRRDRQRPHEGRIDRWMRGTPVEGALLYARANRLIRTLRHYPLPVIAAIHGDAQGYGMELALACDFRLMARGRYRLGQIETLVGLIPGSGGIHHLVKLTGSAKAAELCLLGMRLDADQACQAGLVYRATDPDALEQTAHQLAQQLVQKSPTTLSAIKACLRDSESSSLALSLARSEPRFMDAACTPQSLACYTQQQQQLAEGKTSAQYLEHQSTLNLNDAAGPAR</sequence>
<dbReference type="InterPro" id="IPR029045">
    <property type="entry name" value="ClpP/crotonase-like_dom_sf"/>
</dbReference>